<reference evidence="3" key="1">
    <citation type="submission" date="2021-06" db="EMBL/GenBank/DDBJ databases">
        <authorList>
            <person name="Kallberg Y."/>
            <person name="Tangrot J."/>
            <person name="Rosling A."/>
        </authorList>
    </citation>
    <scope>NUCLEOTIDE SEQUENCE</scope>
    <source>
        <strain evidence="3">IA702</strain>
    </source>
</reference>
<name>A0A9N9G2T6_9GLOM</name>
<feature type="domain" description="Alpha/beta hydrolase fold-3" evidence="2">
    <location>
        <begin position="433"/>
        <end position="520"/>
    </location>
</feature>
<dbReference type="GO" id="GO:0019433">
    <property type="term" value="P:triglyceride catabolic process"/>
    <property type="evidence" value="ECO:0007669"/>
    <property type="project" value="TreeGrafter"/>
</dbReference>
<dbReference type="InterPro" id="IPR013094">
    <property type="entry name" value="AB_hydrolase_3"/>
</dbReference>
<organism evidence="3 4">
    <name type="scientific">Paraglomus occultum</name>
    <dbReference type="NCBI Taxonomy" id="144539"/>
    <lineage>
        <taxon>Eukaryota</taxon>
        <taxon>Fungi</taxon>
        <taxon>Fungi incertae sedis</taxon>
        <taxon>Mucoromycota</taxon>
        <taxon>Glomeromycotina</taxon>
        <taxon>Glomeromycetes</taxon>
        <taxon>Paraglomerales</taxon>
        <taxon>Paraglomeraceae</taxon>
        <taxon>Paraglomus</taxon>
    </lineage>
</organism>
<evidence type="ECO:0000313" key="3">
    <source>
        <dbReference type="EMBL" id="CAG8573273.1"/>
    </source>
</evidence>
<dbReference type="GO" id="GO:0004771">
    <property type="term" value="F:sterol ester esterase activity"/>
    <property type="evidence" value="ECO:0007669"/>
    <property type="project" value="TreeGrafter"/>
</dbReference>
<dbReference type="PANTHER" id="PTHR23025:SF3">
    <property type="entry name" value="HORMONE-SENSITIVE LIPASE"/>
    <property type="match status" value="1"/>
</dbReference>
<proteinExistence type="predicted"/>
<evidence type="ECO:0000313" key="4">
    <source>
        <dbReference type="Proteomes" id="UP000789572"/>
    </source>
</evidence>
<dbReference type="Proteomes" id="UP000789572">
    <property type="component" value="Unassembled WGS sequence"/>
</dbReference>
<comment type="caution">
    <text evidence="3">The sequence shown here is derived from an EMBL/GenBank/DDBJ whole genome shotgun (WGS) entry which is preliminary data.</text>
</comment>
<dbReference type="GO" id="GO:0004806">
    <property type="term" value="F:triacylglycerol lipase activity"/>
    <property type="evidence" value="ECO:0007669"/>
    <property type="project" value="TreeGrafter"/>
</dbReference>
<dbReference type="AlphaFoldDB" id="A0A9N9G2T6"/>
<dbReference type="SUPFAM" id="SSF53474">
    <property type="entry name" value="alpha/beta-Hydrolases"/>
    <property type="match status" value="1"/>
</dbReference>
<dbReference type="GO" id="GO:0005829">
    <property type="term" value="C:cytosol"/>
    <property type="evidence" value="ECO:0007669"/>
    <property type="project" value="TreeGrafter"/>
</dbReference>
<dbReference type="PANTHER" id="PTHR23025">
    <property type="entry name" value="TRIACYLGLYCEROL LIPASE"/>
    <property type="match status" value="1"/>
</dbReference>
<accession>A0A9N9G2T6</accession>
<keyword evidence="4" id="KW-1185">Reference proteome</keyword>
<dbReference type="EMBL" id="CAJVPJ010001058">
    <property type="protein sequence ID" value="CAG8573273.1"/>
    <property type="molecule type" value="Genomic_DNA"/>
</dbReference>
<dbReference type="Pfam" id="PF07859">
    <property type="entry name" value="Abhydrolase_3"/>
    <property type="match status" value="2"/>
</dbReference>
<evidence type="ECO:0000259" key="2">
    <source>
        <dbReference type="Pfam" id="PF07859"/>
    </source>
</evidence>
<dbReference type="InterPro" id="IPR029058">
    <property type="entry name" value="AB_hydrolase_fold"/>
</dbReference>
<feature type="domain" description="Alpha/beta hydrolase fold-3" evidence="2">
    <location>
        <begin position="213"/>
        <end position="338"/>
    </location>
</feature>
<dbReference type="Gene3D" id="3.40.50.1820">
    <property type="entry name" value="alpha/beta hydrolase"/>
    <property type="match status" value="2"/>
</dbReference>
<protein>
    <submittedName>
        <fullName evidence="3">2981_t:CDS:1</fullName>
    </submittedName>
</protein>
<evidence type="ECO:0000256" key="1">
    <source>
        <dbReference type="SAM" id="MobiDB-lite"/>
    </source>
</evidence>
<sequence>MIDHILGKPSPSWKRAQVLLVSLSWYFYLYKCDRRGPKLLRRLNEKLSKYSPFQLVAGTLACMYILKNADRLVGLGSPEPLARLYSRNYYRATWVLTAIDAGFWTAMRIKPKFLRDFMSIIFSIYYLIFADRADEKCRRIRATITVKHMRVSWEKMLNPYFRAVIKLGSPSLTIAKEIAISRPQNSAYGQAPIKVWIYYAGTVESYKNTDRIILHFPGGGFVTMPPPCHEEYLSHLTKKTGIPIVCVNYAKAPEYPYPYGLDECFDVYKSIVESNGENIGLSGWKYEDGRSKERIKISLFGDSAGGNFVAAVMCKIIESPTPLPHPCALVLVYPCLDFNITCWMPPAHVAVLRAESTGSIPSIMESKNHLRYQSPLAVVPDVKKRRWRKSFSRSIEDDESEKTIEQRIQVVDVNPPSPQNSEKTHPRTAIETRLAMTSRMSFIHDRVLTPDLMRAMAILYLGPNNYPDFRADYYLSPIVAPDKILSQFPRTYFMCGEKDPLVDDTCVFAGRIREAKRRMRQSAHGGKGGEGFRMSAADANSSETEDVEVRLIKGQGHAFLLMMTLLPDSHGAVRAIARWFMECYEDKPFIRNTKVGNTDAHGVLRKRNAATEREATAQKSYNHDEIDKSSRPQSLHISHSLPDITIPHNNNNDAETHLHTSASEAILTPTNEREHVKWEQRHIVSETDVMKRRQKSLVKGLSLPEEFN</sequence>
<gene>
    <name evidence="3" type="ORF">POCULU_LOCUS6104</name>
</gene>
<feature type="region of interest" description="Disordered" evidence="1">
    <location>
        <begin position="518"/>
        <end position="541"/>
    </location>
</feature>
<dbReference type="OrthoDB" id="5570009at2759"/>